<dbReference type="Pfam" id="PF13855">
    <property type="entry name" value="LRR_8"/>
    <property type="match status" value="1"/>
</dbReference>
<dbReference type="InterPro" id="IPR032675">
    <property type="entry name" value="LRR_dom_sf"/>
</dbReference>
<dbReference type="Proteomes" id="UP001295423">
    <property type="component" value="Unassembled WGS sequence"/>
</dbReference>
<evidence type="ECO:0000313" key="4">
    <source>
        <dbReference type="EMBL" id="CAJ1945596.1"/>
    </source>
</evidence>
<dbReference type="SUPFAM" id="SSF52058">
    <property type="entry name" value="L domain-like"/>
    <property type="match status" value="1"/>
</dbReference>
<dbReference type="InterPro" id="IPR025875">
    <property type="entry name" value="Leu-rich_rpt_4"/>
</dbReference>
<dbReference type="PANTHER" id="PTHR15454">
    <property type="entry name" value="NISCHARIN RELATED"/>
    <property type="match status" value="1"/>
</dbReference>
<feature type="region of interest" description="Disordered" evidence="3">
    <location>
        <begin position="1"/>
        <end position="39"/>
    </location>
</feature>
<keyword evidence="5" id="KW-1185">Reference proteome</keyword>
<dbReference type="SMART" id="SM00369">
    <property type="entry name" value="LRR_TYP"/>
    <property type="match status" value="6"/>
</dbReference>
<proteinExistence type="predicted"/>
<comment type="caution">
    <text evidence="4">The sequence shown here is derived from an EMBL/GenBank/DDBJ whole genome shotgun (WGS) entry which is preliminary data.</text>
</comment>
<dbReference type="Pfam" id="PF12799">
    <property type="entry name" value="LRR_4"/>
    <property type="match status" value="1"/>
</dbReference>
<keyword evidence="2" id="KW-0677">Repeat</keyword>
<dbReference type="AlphaFoldDB" id="A0AAD2FME7"/>
<dbReference type="EMBL" id="CAKOGP040001446">
    <property type="protein sequence ID" value="CAJ1945596.1"/>
    <property type="molecule type" value="Genomic_DNA"/>
</dbReference>
<accession>A0AAD2FME7</accession>
<name>A0AAD2FME7_9STRA</name>
<dbReference type="PANTHER" id="PTHR15454:SF56">
    <property type="entry name" value="PROTEIN PHOSPHATASE 1 REGULATORY SUBUNIT 7-RELATED"/>
    <property type="match status" value="1"/>
</dbReference>
<evidence type="ECO:0008006" key="6">
    <source>
        <dbReference type="Google" id="ProtNLM"/>
    </source>
</evidence>
<gene>
    <name evidence="4" type="ORF">CYCCA115_LOCUS9740</name>
</gene>
<dbReference type="InterPro" id="IPR001611">
    <property type="entry name" value="Leu-rich_rpt"/>
</dbReference>
<dbReference type="Pfam" id="PF13516">
    <property type="entry name" value="LRR_6"/>
    <property type="match status" value="1"/>
</dbReference>
<feature type="compositionally biased region" description="Basic and acidic residues" evidence="3">
    <location>
        <begin position="1"/>
        <end position="21"/>
    </location>
</feature>
<evidence type="ECO:0000256" key="1">
    <source>
        <dbReference type="ARBA" id="ARBA00022614"/>
    </source>
</evidence>
<evidence type="ECO:0000256" key="2">
    <source>
        <dbReference type="ARBA" id="ARBA00022737"/>
    </source>
</evidence>
<dbReference type="SMART" id="SM00368">
    <property type="entry name" value="LRR_RI"/>
    <property type="match status" value="4"/>
</dbReference>
<dbReference type="SMART" id="SM00365">
    <property type="entry name" value="LRR_SD22"/>
    <property type="match status" value="9"/>
</dbReference>
<sequence length="421" mass="47333">MADSEDKPSKSPQAEEGHRTVETLQIGRGREESKTVEKKVVPPELPIEWTKMGEITEEEALPMRYPEDVAEISPEELDICIVGTAGMKITVMSNDFHKNCNENLESLVLRSHLITNMKGLEGFKKLELLELYDNQLQDLSGLEVPGPNLRVLDMSYNAIRDMSPVSICVNLKELYLANNKLKEIKGLKNLKQLKKLDLGANRIRVMDEEELSGLENLEELWIGKNKIEKIEGLEKLTKLRRLDVQSNRLTQVEGLTAQKDTLEELYLAHNGIDDEGASLPTGLGLGFTQLNVVDVGRNRLTSTAPFAHLESVEEIWLSGNNISTWEAIEPLKKSHEEGKQKMDTLYLEYNPIASEFEYRKRLAEWIPSLKQIDATLIGGLAAHGMPTAPKPSGDPVIPLAEEMRQLQTQVFERAQGEKSNE</sequence>
<feature type="compositionally biased region" description="Basic and acidic residues" evidence="3">
    <location>
        <begin position="28"/>
        <end position="39"/>
    </location>
</feature>
<evidence type="ECO:0000313" key="5">
    <source>
        <dbReference type="Proteomes" id="UP001295423"/>
    </source>
</evidence>
<protein>
    <recommendedName>
        <fullName evidence="6">Protein phosphatase 1 regulatory subunit 7</fullName>
    </recommendedName>
</protein>
<dbReference type="GO" id="GO:0005737">
    <property type="term" value="C:cytoplasm"/>
    <property type="evidence" value="ECO:0007669"/>
    <property type="project" value="TreeGrafter"/>
</dbReference>
<dbReference type="InterPro" id="IPR003591">
    <property type="entry name" value="Leu-rich_rpt_typical-subtyp"/>
</dbReference>
<keyword evidence="1" id="KW-0433">Leucine-rich repeat</keyword>
<dbReference type="Gene3D" id="3.80.10.10">
    <property type="entry name" value="Ribonuclease Inhibitor"/>
    <property type="match status" value="3"/>
</dbReference>
<evidence type="ECO:0000256" key="3">
    <source>
        <dbReference type="SAM" id="MobiDB-lite"/>
    </source>
</evidence>
<organism evidence="4 5">
    <name type="scientific">Cylindrotheca closterium</name>
    <dbReference type="NCBI Taxonomy" id="2856"/>
    <lineage>
        <taxon>Eukaryota</taxon>
        <taxon>Sar</taxon>
        <taxon>Stramenopiles</taxon>
        <taxon>Ochrophyta</taxon>
        <taxon>Bacillariophyta</taxon>
        <taxon>Bacillariophyceae</taxon>
        <taxon>Bacillariophycidae</taxon>
        <taxon>Bacillariales</taxon>
        <taxon>Bacillariaceae</taxon>
        <taxon>Cylindrotheca</taxon>
    </lineage>
</organism>
<dbReference type="PROSITE" id="PS51450">
    <property type="entry name" value="LRR"/>
    <property type="match status" value="6"/>
</dbReference>
<reference evidence="4" key="1">
    <citation type="submission" date="2023-08" db="EMBL/GenBank/DDBJ databases">
        <authorList>
            <person name="Audoor S."/>
            <person name="Bilcke G."/>
        </authorList>
    </citation>
    <scope>NUCLEOTIDE SEQUENCE</scope>
</reference>